<reference evidence="2 3" key="1">
    <citation type="submission" date="2020-04" db="EMBL/GenBank/DDBJ databases">
        <authorList>
            <person name="De Canck E."/>
        </authorList>
    </citation>
    <scope>NUCLEOTIDE SEQUENCE [LARGE SCALE GENOMIC DNA]</scope>
    <source>
        <strain evidence="2 3">LMG 29542</strain>
    </source>
</reference>
<dbReference type="InterPro" id="IPR029058">
    <property type="entry name" value="AB_hydrolase_fold"/>
</dbReference>
<keyword evidence="3" id="KW-1185">Reference proteome</keyword>
<dbReference type="Proteomes" id="UP000494363">
    <property type="component" value="Unassembled WGS sequence"/>
</dbReference>
<organism evidence="2 3">
    <name type="scientific">Paraburkholderia humisilvae</name>
    <dbReference type="NCBI Taxonomy" id="627669"/>
    <lineage>
        <taxon>Bacteria</taxon>
        <taxon>Pseudomonadati</taxon>
        <taxon>Pseudomonadota</taxon>
        <taxon>Betaproteobacteria</taxon>
        <taxon>Burkholderiales</taxon>
        <taxon>Burkholderiaceae</taxon>
        <taxon>Paraburkholderia</taxon>
    </lineage>
</organism>
<name>A0A6J5DY40_9BURK</name>
<gene>
    <name evidence="2" type="ORF">LMG29542_03146</name>
</gene>
<dbReference type="Gene3D" id="3.40.50.1820">
    <property type="entry name" value="alpha/beta hydrolase"/>
    <property type="match status" value="1"/>
</dbReference>
<proteinExistence type="predicted"/>
<evidence type="ECO:0000259" key="1">
    <source>
        <dbReference type="Pfam" id="PF07859"/>
    </source>
</evidence>
<feature type="domain" description="Alpha/beta hydrolase fold-3" evidence="1">
    <location>
        <begin position="8"/>
        <end position="75"/>
    </location>
</feature>
<dbReference type="AlphaFoldDB" id="A0A6J5DY40"/>
<dbReference type="EMBL" id="CADIKH010000013">
    <property type="protein sequence ID" value="CAB3757805.1"/>
    <property type="molecule type" value="Genomic_DNA"/>
</dbReference>
<accession>A0A6J5DY40</accession>
<dbReference type="RefSeq" id="WP_343052902.1">
    <property type="nucleotide sequence ID" value="NZ_CADIKH010000013.1"/>
</dbReference>
<dbReference type="Pfam" id="PF07859">
    <property type="entry name" value="Abhydrolase_3"/>
    <property type="match status" value="1"/>
</dbReference>
<evidence type="ECO:0000313" key="2">
    <source>
        <dbReference type="EMBL" id="CAB3757805.1"/>
    </source>
</evidence>
<dbReference type="InterPro" id="IPR013094">
    <property type="entry name" value="AB_hydrolase_3"/>
</dbReference>
<dbReference type="GO" id="GO:0016787">
    <property type="term" value="F:hydrolase activity"/>
    <property type="evidence" value="ECO:0007669"/>
    <property type="project" value="InterPro"/>
</dbReference>
<protein>
    <recommendedName>
        <fullName evidence="1">Alpha/beta hydrolase fold-3 domain-containing protein</fullName>
    </recommendedName>
</protein>
<sequence>MSRFKDIRAYLPHAAQRIHPYAAPLESRRLHALPPTLIASAEHDALRADGEAYAKELISAGVPVQVTRYAGITHDDLIAHAPVFDDVTAFLRKYFDRAH</sequence>
<evidence type="ECO:0000313" key="3">
    <source>
        <dbReference type="Proteomes" id="UP000494363"/>
    </source>
</evidence>
<dbReference type="SUPFAM" id="SSF53474">
    <property type="entry name" value="alpha/beta-Hydrolases"/>
    <property type="match status" value="1"/>
</dbReference>